<dbReference type="Pfam" id="PF13786">
    <property type="entry name" value="DUF4179"/>
    <property type="match status" value="1"/>
</dbReference>
<feature type="domain" description="DUF4179" evidence="2">
    <location>
        <begin position="42"/>
        <end position="129"/>
    </location>
</feature>
<reference evidence="3" key="1">
    <citation type="submission" date="2021-03" db="EMBL/GenBank/DDBJ databases">
        <title>Antimicrobial resistance genes in bacteria isolated from Japanese honey, and their potential for conferring macrolide and lincosamide resistance in the American foulbrood pathogen Paenibacillus larvae.</title>
        <authorList>
            <person name="Okamoto M."/>
            <person name="Kumagai M."/>
            <person name="Kanamori H."/>
            <person name="Takamatsu D."/>
        </authorList>
    </citation>
    <scope>NUCLEOTIDE SEQUENCE</scope>
    <source>
        <strain evidence="3">J40TS1</strain>
    </source>
</reference>
<proteinExistence type="predicted"/>
<sequence length="431" mass="48469">MDKIEQQLSGEKLHLQAVKAPEEMEARLRQALARIPAKSSKQRASYWKYTAAAVVISAIVFGSNYNAFAYYSKKLLGFDELFNGTLQQLNEQGMGQVIDQTITLLDGTELTIDGIMSDSNQFILYYTLKNEKGLQEDISEHFRPSDITGLFTNARVISGSAMIEENQIEQKGMYTFEQVSPFAKTLKLNFWQMDANGQMVEDQLTFSYNPNKAMQSEFKQSIKKSVKVDQGSITFNTIKATPTMTKIEGKLNVKNLNRVESALHEIQLIANGHPVAMSSSGYNSSLGRVSFELSYDALPQPLESLELLVSKFVGYDELDAKLPLTERQEDPIALSNGKQLWINEIRTTSERLEITIATEENIMLDGVSVQTAAGTVELETTVNERTEELADGRQLKQRTIVFHTTETPQYLLIKGMHLLKSYDETIEIKVD</sequence>
<keyword evidence="1" id="KW-1133">Transmembrane helix</keyword>
<accession>A0A919YQA2</accession>
<keyword evidence="1" id="KW-0472">Membrane</keyword>
<dbReference type="Proteomes" id="UP000683139">
    <property type="component" value="Unassembled WGS sequence"/>
</dbReference>
<dbReference type="InterPro" id="IPR025436">
    <property type="entry name" value="DUF4179"/>
</dbReference>
<dbReference type="AlphaFoldDB" id="A0A919YQA2"/>
<protein>
    <recommendedName>
        <fullName evidence="2">DUF4179 domain-containing protein</fullName>
    </recommendedName>
</protein>
<evidence type="ECO:0000313" key="4">
    <source>
        <dbReference type="Proteomes" id="UP000683139"/>
    </source>
</evidence>
<gene>
    <name evidence="3" type="ORF">J40TS1_06300</name>
</gene>
<keyword evidence="1" id="KW-0812">Transmembrane</keyword>
<name>A0A919YQA2_9BACL</name>
<keyword evidence="4" id="KW-1185">Reference proteome</keyword>
<dbReference type="RefSeq" id="WP_213513156.1">
    <property type="nucleotide sequence ID" value="NZ_BOSE01000001.1"/>
</dbReference>
<feature type="transmembrane region" description="Helical" evidence="1">
    <location>
        <begin position="46"/>
        <end position="65"/>
    </location>
</feature>
<dbReference type="EMBL" id="BOSE01000001">
    <property type="protein sequence ID" value="GIP14988.1"/>
    <property type="molecule type" value="Genomic_DNA"/>
</dbReference>
<organism evidence="3 4">
    <name type="scientific">Paenibacillus montaniterrae</name>
    <dbReference type="NCBI Taxonomy" id="429341"/>
    <lineage>
        <taxon>Bacteria</taxon>
        <taxon>Bacillati</taxon>
        <taxon>Bacillota</taxon>
        <taxon>Bacilli</taxon>
        <taxon>Bacillales</taxon>
        <taxon>Paenibacillaceae</taxon>
        <taxon>Paenibacillus</taxon>
    </lineage>
</organism>
<evidence type="ECO:0000259" key="2">
    <source>
        <dbReference type="Pfam" id="PF13786"/>
    </source>
</evidence>
<evidence type="ECO:0000313" key="3">
    <source>
        <dbReference type="EMBL" id="GIP14988.1"/>
    </source>
</evidence>
<comment type="caution">
    <text evidence="3">The sequence shown here is derived from an EMBL/GenBank/DDBJ whole genome shotgun (WGS) entry which is preliminary data.</text>
</comment>
<evidence type="ECO:0000256" key="1">
    <source>
        <dbReference type="SAM" id="Phobius"/>
    </source>
</evidence>